<dbReference type="Gene3D" id="3.20.20.80">
    <property type="entry name" value="Glycosidases"/>
    <property type="match status" value="1"/>
</dbReference>
<reference evidence="1" key="1">
    <citation type="journal article" date="2014" name="Int. J. Syst. Evol. Microbiol.">
        <title>Complete genome sequence of Corynebacterium casei LMG S-19264T (=DSM 44701T), isolated from a smear-ripened cheese.</title>
        <authorList>
            <consortium name="US DOE Joint Genome Institute (JGI-PGF)"/>
            <person name="Walter F."/>
            <person name="Albersmeier A."/>
            <person name="Kalinowski J."/>
            <person name="Ruckert C."/>
        </authorList>
    </citation>
    <scope>NUCLEOTIDE SEQUENCE</scope>
    <source>
        <strain evidence="1">CGMCC 1.12987</strain>
    </source>
</reference>
<dbReference type="AlphaFoldDB" id="A0A917LFJ9"/>
<sequence length="563" mass="65242">MTQQFQTRSIEIHDTATMWNPEKMEKIINFMVRHDMNTLIFHENDIADKLVFPSILYGDDIKEKNIYGIFEKIYERIYDKTPSPFVFIDEKAILMELMRSIVRMASRKGIRVFFQTKEIWYADLLFNSEMMKGDAVCPSNPFWWETYLPRKYEELLQNIPELSGIVTSTGTRESRASLAHGKCKCDVCKNFDLQEWQQNIIMSIYKPVKAAGKQLVVRDFTYYADEQSGLRAGVMSMPGDIAVSIKNTPQDFYPTFPDNALIGQVGDHEQWIEYEVLGEYFGFGVVPCILIEDIRARMKYALARGAKGFTARVDWEALPNFSAFDTANILNVYATAMLAKNPDLPGSEIYRTYLTEYQLFAEELSAKEQEACVQRVMDILERTWSVMAKTPYIKDFLFSSNSKIPANIEHGEFLAKEHHGLQKWFPERANDHDMTPENVAAFLEEKNEALAEVCELYDFIKAYNPGLKEDFYALLVSQFEIYRFYVEQFRAVANVYILVKAASPGGDGKAVLEALEELRVFEGRLQNYRFPVYEYPASVLLCYEKVHYYRLDAINRVSKLQFK</sequence>
<evidence type="ECO:0000313" key="1">
    <source>
        <dbReference type="EMBL" id="GGG18899.1"/>
    </source>
</evidence>
<comment type="caution">
    <text evidence="1">The sequence shown here is derived from an EMBL/GenBank/DDBJ whole genome shotgun (WGS) entry which is preliminary data.</text>
</comment>
<dbReference type="RefSeq" id="WP_188532812.1">
    <property type="nucleotide sequence ID" value="NZ_BMGR01000015.1"/>
</dbReference>
<dbReference type="InterPro" id="IPR017853">
    <property type="entry name" value="GH"/>
</dbReference>
<keyword evidence="2" id="KW-1185">Reference proteome</keyword>
<protein>
    <submittedName>
        <fullName evidence="1">Uncharacterized protein</fullName>
    </submittedName>
</protein>
<dbReference type="SUPFAM" id="SSF51445">
    <property type="entry name" value="(Trans)glycosidases"/>
    <property type="match status" value="1"/>
</dbReference>
<accession>A0A917LFJ9</accession>
<dbReference type="EMBL" id="BMGR01000015">
    <property type="protein sequence ID" value="GGG18899.1"/>
    <property type="molecule type" value="Genomic_DNA"/>
</dbReference>
<name>A0A917LFJ9_9BACL</name>
<organism evidence="1 2">
    <name type="scientific">Paenibacillus abyssi</name>
    <dbReference type="NCBI Taxonomy" id="1340531"/>
    <lineage>
        <taxon>Bacteria</taxon>
        <taxon>Bacillati</taxon>
        <taxon>Bacillota</taxon>
        <taxon>Bacilli</taxon>
        <taxon>Bacillales</taxon>
        <taxon>Paenibacillaceae</taxon>
        <taxon>Paenibacillus</taxon>
    </lineage>
</organism>
<proteinExistence type="predicted"/>
<gene>
    <name evidence="1" type="ORF">GCM10010916_39670</name>
</gene>
<dbReference type="Proteomes" id="UP000644756">
    <property type="component" value="Unassembled WGS sequence"/>
</dbReference>
<reference evidence="1" key="2">
    <citation type="submission" date="2020-09" db="EMBL/GenBank/DDBJ databases">
        <authorList>
            <person name="Sun Q."/>
            <person name="Zhou Y."/>
        </authorList>
    </citation>
    <scope>NUCLEOTIDE SEQUENCE</scope>
    <source>
        <strain evidence="1">CGMCC 1.12987</strain>
    </source>
</reference>
<evidence type="ECO:0000313" key="2">
    <source>
        <dbReference type="Proteomes" id="UP000644756"/>
    </source>
</evidence>